<evidence type="ECO:0000256" key="4">
    <source>
        <dbReference type="ARBA" id="ARBA00023125"/>
    </source>
</evidence>
<dbReference type="InterPro" id="IPR013324">
    <property type="entry name" value="RNA_pol_sigma_r3/r4-like"/>
</dbReference>
<comment type="caution">
    <text evidence="8">The sequence shown here is derived from an EMBL/GenBank/DDBJ whole genome shotgun (WGS) entry which is preliminary data.</text>
</comment>
<dbReference type="InterPro" id="IPR014284">
    <property type="entry name" value="RNA_pol_sigma-70_dom"/>
</dbReference>
<evidence type="ECO:0000313" key="8">
    <source>
        <dbReference type="EMBL" id="OGY72801.1"/>
    </source>
</evidence>
<feature type="domain" description="RNA polymerase sigma factor 70 region 4 type 2" evidence="7">
    <location>
        <begin position="125"/>
        <end position="178"/>
    </location>
</feature>
<dbReference type="Proteomes" id="UP000178315">
    <property type="component" value="Unassembled WGS sequence"/>
</dbReference>
<reference evidence="8 9" key="1">
    <citation type="journal article" date="2016" name="Nat. Commun.">
        <title>Thousands of microbial genomes shed light on interconnected biogeochemical processes in an aquifer system.</title>
        <authorList>
            <person name="Anantharaman K."/>
            <person name="Brown C.T."/>
            <person name="Hug L.A."/>
            <person name="Sharon I."/>
            <person name="Castelle C.J."/>
            <person name="Probst A.J."/>
            <person name="Thomas B.C."/>
            <person name="Singh A."/>
            <person name="Wilkins M.J."/>
            <person name="Karaoz U."/>
            <person name="Brodie E.L."/>
            <person name="Williams K.H."/>
            <person name="Hubbard S.S."/>
            <person name="Banfield J.F."/>
        </authorList>
    </citation>
    <scope>NUCLEOTIDE SEQUENCE [LARGE SCALE GENOMIC DNA]</scope>
</reference>
<sequence>MSKKPSIIRKTQDTFFVIRTKIGSRESYGKIYDRYFQDIYAYIYFRTSHQETAEDIAAETFFKVWEYIKKGKLVKNVRAFLYETARNLTADHHRKRKVVSLNEVSETFPSKAQSPYETTIERDRRERLYKALKEVKEEHQEAVTLRYIHELSYKEIGVVLGKRSGAVRILVFRGLKELKRILGHLS</sequence>
<dbReference type="GO" id="GO:0006352">
    <property type="term" value="P:DNA-templated transcription initiation"/>
    <property type="evidence" value="ECO:0007669"/>
    <property type="project" value="InterPro"/>
</dbReference>
<keyword evidence="5" id="KW-0804">Transcription</keyword>
<dbReference type="InterPro" id="IPR013249">
    <property type="entry name" value="RNA_pol_sigma70_r4_t2"/>
</dbReference>
<dbReference type="InterPro" id="IPR013325">
    <property type="entry name" value="RNA_pol_sigma_r2"/>
</dbReference>
<keyword evidence="2" id="KW-0805">Transcription regulation</keyword>
<dbReference type="Pfam" id="PF08281">
    <property type="entry name" value="Sigma70_r4_2"/>
    <property type="match status" value="1"/>
</dbReference>
<dbReference type="GO" id="GO:0003677">
    <property type="term" value="F:DNA binding"/>
    <property type="evidence" value="ECO:0007669"/>
    <property type="project" value="UniProtKB-KW"/>
</dbReference>
<dbReference type="InterPro" id="IPR007627">
    <property type="entry name" value="RNA_pol_sigma70_r2"/>
</dbReference>
<keyword evidence="4" id="KW-0238">DNA-binding</keyword>
<dbReference type="SUPFAM" id="SSF88659">
    <property type="entry name" value="Sigma3 and sigma4 domains of RNA polymerase sigma factors"/>
    <property type="match status" value="1"/>
</dbReference>
<dbReference type="AlphaFoldDB" id="A0A1G2A7P5"/>
<evidence type="ECO:0000259" key="7">
    <source>
        <dbReference type="Pfam" id="PF08281"/>
    </source>
</evidence>
<evidence type="ECO:0000256" key="1">
    <source>
        <dbReference type="ARBA" id="ARBA00010641"/>
    </source>
</evidence>
<feature type="domain" description="RNA polymerase sigma-70 region 2" evidence="6">
    <location>
        <begin position="31"/>
        <end position="97"/>
    </location>
</feature>
<evidence type="ECO:0000259" key="6">
    <source>
        <dbReference type="Pfam" id="PF04542"/>
    </source>
</evidence>
<dbReference type="CDD" id="cd06171">
    <property type="entry name" value="Sigma70_r4"/>
    <property type="match status" value="1"/>
</dbReference>
<accession>A0A1G2A7P5</accession>
<keyword evidence="3" id="KW-0731">Sigma factor</keyword>
<protein>
    <recommendedName>
        <fullName evidence="10">RNA polymerase sigma factor</fullName>
    </recommendedName>
</protein>
<dbReference type="NCBIfam" id="TIGR02937">
    <property type="entry name" value="sigma70-ECF"/>
    <property type="match status" value="1"/>
</dbReference>
<dbReference type="SUPFAM" id="SSF88946">
    <property type="entry name" value="Sigma2 domain of RNA polymerase sigma factors"/>
    <property type="match status" value="1"/>
</dbReference>
<evidence type="ECO:0000256" key="3">
    <source>
        <dbReference type="ARBA" id="ARBA00023082"/>
    </source>
</evidence>
<proteinExistence type="inferred from homology"/>
<name>A0A1G2A7P5_9BACT</name>
<dbReference type="EMBL" id="MHJU01000023">
    <property type="protein sequence ID" value="OGY72801.1"/>
    <property type="molecule type" value="Genomic_DNA"/>
</dbReference>
<evidence type="ECO:0000313" key="9">
    <source>
        <dbReference type="Proteomes" id="UP000178315"/>
    </source>
</evidence>
<dbReference type="InterPro" id="IPR036388">
    <property type="entry name" value="WH-like_DNA-bd_sf"/>
</dbReference>
<dbReference type="PANTHER" id="PTHR43133">
    <property type="entry name" value="RNA POLYMERASE ECF-TYPE SIGMA FACTO"/>
    <property type="match status" value="1"/>
</dbReference>
<comment type="similarity">
    <text evidence="1">Belongs to the sigma-70 factor family. ECF subfamily.</text>
</comment>
<evidence type="ECO:0000256" key="2">
    <source>
        <dbReference type="ARBA" id="ARBA00023015"/>
    </source>
</evidence>
<evidence type="ECO:0008006" key="10">
    <source>
        <dbReference type="Google" id="ProtNLM"/>
    </source>
</evidence>
<dbReference type="Pfam" id="PF04542">
    <property type="entry name" value="Sigma70_r2"/>
    <property type="match status" value="1"/>
</dbReference>
<dbReference type="InterPro" id="IPR039425">
    <property type="entry name" value="RNA_pol_sigma-70-like"/>
</dbReference>
<evidence type="ECO:0000256" key="5">
    <source>
        <dbReference type="ARBA" id="ARBA00023163"/>
    </source>
</evidence>
<dbReference type="Gene3D" id="1.10.1740.10">
    <property type="match status" value="1"/>
</dbReference>
<gene>
    <name evidence="8" type="ORF">A3H61_02510</name>
</gene>
<dbReference type="Gene3D" id="1.10.10.10">
    <property type="entry name" value="Winged helix-like DNA-binding domain superfamily/Winged helix DNA-binding domain"/>
    <property type="match status" value="1"/>
</dbReference>
<organism evidence="8 9">
    <name type="scientific">Candidatus Jacksonbacteria bacterium RIFCSPLOWO2_02_FULL_44_20</name>
    <dbReference type="NCBI Taxonomy" id="1798460"/>
    <lineage>
        <taxon>Bacteria</taxon>
        <taxon>Candidatus Jacksoniibacteriota</taxon>
    </lineage>
</organism>
<dbReference type="GO" id="GO:0016987">
    <property type="term" value="F:sigma factor activity"/>
    <property type="evidence" value="ECO:0007669"/>
    <property type="project" value="UniProtKB-KW"/>
</dbReference>
<dbReference type="PANTHER" id="PTHR43133:SF52">
    <property type="entry name" value="ECF RNA POLYMERASE SIGMA FACTOR SIGL"/>
    <property type="match status" value="1"/>
</dbReference>